<evidence type="ECO:0000256" key="1">
    <source>
        <dbReference type="ARBA" id="ARBA00004651"/>
    </source>
</evidence>
<evidence type="ECO:0000313" key="8">
    <source>
        <dbReference type="Proteomes" id="UP000006681"/>
    </source>
</evidence>
<feature type="transmembrane region" description="Helical" evidence="6">
    <location>
        <begin position="252"/>
        <end position="276"/>
    </location>
</feature>
<evidence type="ECO:0000313" key="7">
    <source>
        <dbReference type="EMBL" id="ADN49845.1"/>
    </source>
</evidence>
<keyword evidence="5 6" id="KW-0472">Membrane</keyword>
<keyword evidence="3 6" id="KW-0812">Transmembrane</keyword>
<dbReference type="HOGENOM" id="CLU_684438_0_0_2"/>
<dbReference type="InterPro" id="IPR050833">
    <property type="entry name" value="Poly_Biosynth_Transport"/>
</dbReference>
<feature type="transmembrane region" description="Helical" evidence="6">
    <location>
        <begin position="217"/>
        <end position="246"/>
    </location>
</feature>
<feature type="transmembrane region" description="Helical" evidence="6">
    <location>
        <begin position="85"/>
        <end position="109"/>
    </location>
</feature>
<gene>
    <name evidence="7" type="ordered locus">Vdis_0444</name>
</gene>
<dbReference type="Pfam" id="PF01943">
    <property type="entry name" value="Polysacc_synt"/>
    <property type="match status" value="1"/>
</dbReference>
<dbReference type="EMBL" id="CP002100">
    <property type="protein sequence ID" value="ADN49845.1"/>
    <property type="molecule type" value="Genomic_DNA"/>
</dbReference>
<dbReference type="eggNOG" id="arCOG02209">
    <property type="taxonomic scope" value="Archaea"/>
</dbReference>
<keyword evidence="4 6" id="KW-1133">Transmembrane helix</keyword>
<keyword evidence="2" id="KW-1003">Cell membrane</keyword>
<dbReference type="STRING" id="572478.Vdis_0444"/>
<dbReference type="OrthoDB" id="27832at2157"/>
<dbReference type="KEGG" id="vdi:Vdis_0444"/>
<comment type="subcellular location">
    <subcellularLocation>
        <location evidence="1">Cell membrane</location>
        <topology evidence="1">Multi-pass membrane protein</topology>
    </subcellularLocation>
</comment>
<evidence type="ECO:0000256" key="6">
    <source>
        <dbReference type="SAM" id="Phobius"/>
    </source>
</evidence>
<feature type="transmembrane region" description="Helical" evidence="6">
    <location>
        <begin position="175"/>
        <end position="196"/>
    </location>
</feature>
<reference evidence="7 8" key="1">
    <citation type="journal article" date="2010" name="Stand. Genomic Sci.">
        <title>Complete genome sequence of Vulcanisaeta distributa type strain (IC-017).</title>
        <authorList>
            <person name="Mavromatis K."/>
            <person name="Sikorski J."/>
            <person name="Pabst E."/>
            <person name="Teshima H."/>
            <person name="Lapidus A."/>
            <person name="Lucas S."/>
            <person name="Nolan M."/>
            <person name="Glavina Del Rio T."/>
            <person name="Cheng J.F."/>
            <person name="Bruce D."/>
            <person name="Goodwin L."/>
            <person name="Pitluck S."/>
            <person name="Liolios K."/>
            <person name="Ivanova N."/>
            <person name="Mikhailova N."/>
            <person name="Pati A."/>
            <person name="Chen A."/>
            <person name="Palaniappan K."/>
            <person name="Land M."/>
            <person name="Hauser L."/>
            <person name="Chang Y.J."/>
            <person name="Jeffries C.D."/>
            <person name="Rohde M."/>
            <person name="Spring S."/>
            <person name="Goker M."/>
            <person name="Wirth R."/>
            <person name="Woyke T."/>
            <person name="Bristow J."/>
            <person name="Eisen J.A."/>
            <person name="Markowitz V."/>
            <person name="Hugenholtz P."/>
            <person name="Klenk H.P."/>
            <person name="Kyrpides N.C."/>
        </authorList>
    </citation>
    <scope>NUCLEOTIDE SEQUENCE [LARGE SCALE GENOMIC DNA]</scope>
    <source>
        <strain evidence="8">DSM 14429 / JCM 11212 / NBRC 100878 / IC-017</strain>
    </source>
</reference>
<keyword evidence="8" id="KW-1185">Reference proteome</keyword>
<feature type="transmembrane region" description="Helical" evidence="6">
    <location>
        <begin position="121"/>
        <end position="143"/>
    </location>
</feature>
<protein>
    <submittedName>
        <fullName evidence="7">Polysaccharide biosynthesis protein</fullName>
    </submittedName>
</protein>
<name>E1QUB9_VULDI</name>
<feature type="transmembrane region" description="Helical" evidence="6">
    <location>
        <begin position="364"/>
        <end position="386"/>
    </location>
</feature>
<dbReference type="PANTHER" id="PTHR30250">
    <property type="entry name" value="PST FAMILY PREDICTED COLANIC ACID TRANSPORTER"/>
    <property type="match status" value="1"/>
</dbReference>
<feature type="transmembrane region" description="Helical" evidence="6">
    <location>
        <begin position="332"/>
        <end position="352"/>
    </location>
</feature>
<sequence length="492" mass="52657">MKESPVSGVVFGYLYTAINYVFALAYVILLTRFIPLIQYGYFNTLMAMMGMIGLFFPTLGIDAAIAREGAMLHSRGLGIDDHYAALLTISLTVSTLYAAALIIAIPLYLITRIPSGYMGLVLVYAAYVVTAGINGALSAYLWMTGRLASQGMGGIVGNITFRSIEIALLVLLRSVYAIVIGMAMGQLATLAYYLAIVRHFVNPGRGVALIKRGFRGYLGLGIQNWLLGYLSSVSGYVITYVIYSFIGTTYVALYSLAGYMLGAITALGGAVTNVFGSRVAHALGSGLTDRHHLIRDYTVAAISVSGVLATGAILAAPLLPLLGIIHGDYVEAIPYGIALFGTAVLGSVNSIYSMYYWVSGRGWVALEVSSVGIAVNVASALTLLIIDRGLGLYSVIIAAYLGSLAPLIIYLLIGGNPHTRDIAVNVTTYLFLSIAGALSYILIIDSWPLYQLAIFIVTVLVTYIMRPIPRSVIDQLPGLVRPLLMPFTEMGE</sequence>
<evidence type="ECO:0000256" key="5">
    <source>
        <dbReference type="ARBA" id="ARBA00023136"/>
    </source>
</evidence>
<dbReference type="RefSeq" id="WP_013335570.1">
    <property type="nucleotide sequence ID" value="NC_014537.1"/>
</dbReference>
<evidence type="ECO:0000256" key="4">
    <source>
        <dbReference type="ARBA" id="ARBA00022989"/>
    </source>
</evidence>
<feature type="transmembrane region" description="Helical" evidence="6">
    <location>
        <begin position="297"/>
        <end position="320"/>
    </location>
</feature>
<dbReference type="GO" id="GO:0005886">
    <property type="term" value="C:plasma membrane"/>
    <property type="evidence" value="ECO:0007669"/>
    <property type="project" value="UniProtKB-SubCell"/>
</dbReference>
<dbReference type="Proteomes" id="UP000006681">
    <property type="component" value="Chromosome"/>
</dbReference>
<proteinExistence type="predicted"/>
<feature type="transmembrane region" description="Helical" evidence="6">
    <location>
        <begin position="41"/>
        <end position="65"/>
    </location>
</feature>
<feature type="transmembrane region" description="Helical" evidence="6">
    <location>
        <begin position="6"/>
        <end position="29"/>
    </location>
</feature>
<evidence type="ECO:0000256" key="2">
    <source>
        <dbReference type="ARBA" id="ARBA00022475"/>
    </source>
</evidence>
<dbReference type="InterPro" id="IPR002797">
    <property type="entry name" value="Polysacc_synth"/>
</dbReference>
<dbReference type="AlphaFoldDB" id="E1QUB9"/>
<reference evidence="8" key="2">
    <citation type="journal article" date="2010" name="Stand. Genomic Sci.">
        <title>Complete genome sequence of Vulcanisaeta distributa type strain (IC-017T).</title>
        <authorList>
            <person name="Mavromatis K."/>
            <person name="Sikorski J."/>
            <person name="Pabst E."/>
            <person name="Teshima H."/>
            <person name="Lapidus A."/>
            <person name="Lucas S."/>
            <person name="Nolan M."/>
            <person name="Glavina Del Rio T."/>
            <person name="Cheng J."/>
            <person name="Bruce D."/>
            <person name="Goodwin L."/>
            <person name="Pitluck S."/>
            <person name="Liolios K."/>
            <person name="Ivanova N."/>
            <person name="Mikhailova N."/>
            <person name="Pati A."/>
            <person name="Chen A."/>
            <person name="Palaniappan K."/>
            <person name="Land M."/>
            <person name="Hauser L."/>
            <person name="Chang Y."/>
            <person name="Jeffries C."/>
            <person name="Rohde M."/>
            <person name="Spring S."/>
            <person name="Goker M."/>
            <person name="Wirth R."/>
            <person name="Woyke T."/>
            <person name="Bristow J."/>
            <person name="Eisen J."/>
            <person name="Markowitz V."/>
            <person name="Hugenholtz P."/>
            <person name="Klenk H."/>
            <person name="Kyrpides N."/>
        </authorList>
    </citation>
    <scope>NUCLEOTIDE SEQUENCE [LARGE SCALE GENOMIC DNA]</scope>
    <source>
        <strain evidence="8">DSM 14429 / JCM 11212 / NBRC 100878 / IC-017</strain>
    </source>
</reference>
<feature type="transmembrane region" description="Helical" evidence="6">
    <location>
        <begin position="422"/>
        <end position="443"/>
    </location>
</feature>
<evidence type="ECO:0000256" key="3">
    <source>
        <dbReference type="ARBA" id="ARBA00022692"/>
    </source>
</evidence>
<dbReference type="PANTHER" id="PTHR30250:SF11">
    <property type="entry name" value="O-ANTIGEN TRANSPORTER-RELATED"/>
    <property type="match status" value="1"/>
</dbReference>
<organism evidence="7 8">
    <name type="scientific">Vulcanisaeta distributa (strain DSM 14429 / JCM 11212 / NBRC 100878 / IC-017)</name>
    <dbReference type="NCBI Taxonomy" id="572478"/>
    <lineage>
        <taxon>Archaea</taxon>
        <taxon>Thermoproteota</taxon>
        <taxon>Thermoprotei</taxon>
        <taxon>Thermoproteales</taxon>
        <taxon>Thermoproteaceae</taxon>
        <taxon>Vulcanisaeta</taxon>
    </lineage>
</organism>
<feature type="transmembrane region" description="Helical" evidence="6">
    <location>
        <begin position="449"/>
        <end position="465"/>
    </location>
</feature>
<feature type="transmembrane region" description="Helical" evidence="6">
    <location>
        <begin position="392"/>
        <end position="413"/>
    </location>
</feature>
<accession>E1QUB9</accession>
<dbReference type="GeneID" id="9751362"/>